<feature type="transmembrane region" description="Helical" evidence="6">
    <location>
        <begin position="146"/>
        <end position="168"/>
    </location>
</feature>
<dbReference type="KEGG" id="meso:BSQ44_00925"/>
<keyword evidence="9" id="KW-1185">Reference proteome</keyword>
<protein>
    <submittedName>
        <fullName evidence="8">EamA family transporter</fullName>
    </submittedName>
</protein>
<evidence type="ECO:0000256" key="2">
    <source>
        <dbReference type="ARBA" id="ARBA00007362"/>
    </source>
</evidence>
<feature type="transmembrane region" description="Helical" evidence="6">
    <location>
        <begin position="180"/>
        <end position="201"/>
    </location>
</feature>
<sequence>MHRQAYIFLLLTTLMWGGNTIAGKLAVDHVSPMLMATIRWNIAFAVLYCVGRHKLAADWERVRPRLLYLSAMGFFGFAAFNIALYCALLFTSAVNASIEQAGIPMVIFGLNFLIFRQRLFLGQMIGFVLTIAGVVLTATHGDLRNLLLLDLNAGDALVLVAVMVYAGYTVALRFRPAIHWLSFMIVLSASASITSIPFALGEYAAGSAIWPDATGWGCILYTAAFPSLLSQVFFIRGVEAIGANRAGLFINLVPIFGTLLSILILGETLHLYHVVAIVLALGGIWLAELSGRRVQT</sequence>
<dbReference type="AlphaFoldDB" id="A0A1L3SLB7"/>
<keyword evidence="5 6" id="KW-0472">Membrane</keyword>
<dbReference type="SUPFAM" id="SSF103481">
    <property type="entry name" value="Multidrug resistance efflux transporter EmrE"/>
    <property type="match status" value="2"/>
</dbReference>
<dbReference type="PANTHER" id="PTHR32322">
    <property type="entry name" value="INNER MEMBRANE TRANSPORTER"/>
    <property type="match status" value="1"/>
</dbReference>
<organism evidence="8 9">
    <name type="scientific">Aquibium oceanicum</name>
    <dbReference type="NCBI Taxonomy" id="1670800"/>
    <lineage>
        <taxon>Bacteria</taxon>
        <taxon>Pseudomonadati</taxon>
        <taxon>Pseudomonadota</taxon>
        <taxon>Alphaproteobacteria</taxon>
        <taxon>Hyphomicrobiales</taxon>
        <taxon>Phyllobacteriaceae</taxon>
        <taxon>Aquibium</taxon>
    </lineage>
</organism>
<feature type="domain" description="EamA" evidence="7">
    <location>
        <begin position="153"/>
        <end position="286"/>
    </location>
</feature>
<dbReference type="RefSeq" id="WP_072601515.1">
    <property type="nucleotide sequence ID" value="NZ_CP018171.1"/>
</dbReference>
<feature type="domain" description="EamA" evidence="7">
    <location>
        <begin position="5"/>
        <end position="138"/>
    </location>
</feature>
<evidence type="ECO:0000313" key="8">
    <source>
        <dbReference type="EMBL" id="APH70102.1"/>
    </source>
</evidence>
<reference evidence="9" key="1">
    <citation type="submission" date="2016-11" db="EMBL/GenBank/DDBJ databases">
        <title>Mesorhizobium oceanicum sp. nov., isolated from deep seawater in South China Sea.</title>
        <authorList>
            <person name="Fu G.-Y."/>
        </authorList>
    </citation>
    <scope>NUCLEOTIDE SEQUENCE [LARGE SCALE GENOMIC DNA]</scope>
    <source>
        <strain evidence="9">B7</strain>
    </source>
</reference>
<comment type="similarity">
    <text evidence="2">Belongs to the EamA transporter family.</text>
</comment>
<dbReference type="EMBL" id="CP018171">
    <property type="protein sequence ID" value="APH70102.1"/>
    <property type="molecule type" value="Genomic_DNA"/>
</dbReference>
<dbReference type="GO" id="GO:0016020">
    <property type="term" value="C:membrane"/>
    <property type="evidence" value="ECO:0007669"/>
    <property type="project" value="UniProtKB-SubCell"/>
</dbReference>
<keyword evidence="4 6" id="KW-1133">Transmembrane helix</keyword>
<evidence type="ECO:0000256" key="4">
    <source>
        <dbReference type="ARBA" id="ARBA00022989"/>
    </source>
</evidence>
<feature type="transmembrane region" description="Helical" evidence="6">
    <location>
        <begin position="246"/>
        <end position="265"/>
    </location>
</feature>
<gene>
    <name evidence="8" type="ORF">BSQ44_00925</name>
</gene>
<dbReference type="InterPro" id="IPR000620">
    <property type="entry name" value="EamA_dom"/>
</dbReference>
<feature type="transmembrane region" description="Helical" evidence="6">
    <location>
        <begin position="121"/>
        <end position="140"/>
    </location>
</feature>
<feature type="transmembrane region" description="Helical" evidence="6">
    <location>
        <begin position="271"/>
        <end position="289"/>
    </location>
</feature>
<feature type="transmembrane region" description="Helical" evidence="6">
    <location>
        <begin position="213"/>
        <end position="234"/>
    </location>
</feature>
<name>A0A1L3SLB7_9HYPH</name>
<evidence type="ECO:0000256" key="6">
    <source>
        <dbReference type="SAM" id="Phobius"/>
    </source>
</evidence>
<proteinExistence type="inferred from homology"/>
<feature type="transmembrane region" description="Helical" evidence="6">
    <location>
        <begin position="66"/>
        <end position="90"/>
    </location>
</feature>
<evidence type="ECO:0000256" key="1">
    <source>
        <dbReference type="ARBA" id="ARBA00004141"/>
    </source>
</evidence>
<dbReference type="Pfam" id="PF00892">
    <property type="entry name" value="EamA"/>
    <property type="match status" value="2"/>
</dbReference>
<feature type="transmembrane region" description="Helical" evidence="6">
    <location>
        <begin position="96"/>
        <end position="114"/>
    </location>
</feature>
<dbReference type="STRING" id="1670800.BSQ44_00925"/>
<dbReference type="InterPro" id="IPR050638">
    <property type="entry name" value="AA-Vitamin_Transporters"/>
</dbReference>
<evidence type="ECO:0000256" key="5">
    <source>
        <dbReference type="ARBA" id="ARBA00023136"/>
    </source>
</evidence>
<dbReference type="InterPro" id="IPR037185">
    <property type="entry name" value="EmrE-like"/>
</dbReference>
<comment type="subcellular location">
    <subcellularLocation>
        <location evidence="1">Membrane</location>
        <topology evidence="1">Multi-pass membrane protein</topology>
    </subcellularLocation>
</comment>
<dbReference type="OrthoDB" id="9806889at2"/>
<dbReference type="PANTHER" id="PTHR32322:SF2">
    <property type="entry name" value="EAMA DOMAIN-CONTAINING PROTEIN"/>
    <property type="match status" value="1"/>
</dbReference>
<feature type="transmembrane region" description="Helical" evidence="6">
    <location>
        <begin position="32"/>
        <end position="50"/>
    </location>
</feature>
<evidence type="ECO:0000259" key="7">
    <source>
        <dbReference type="Pfam" id="PF00892"/>
    </source>
</evidence>
<keyword evidence="3 6" id="KW-0812">Transmembrane</keyword>
<dbReference type="Proteomes" id="UP000182840">
    <property type="component" value="Chromosome"/>
</dbReference>
<evidence type="ECO:0000256" key="3">
    <source>
        <dbReference type="ARBA" id="ARBA00022692"/>
    </source>
</evidence>
<accession>A0A1L3SLB7</accession>
<evidence type="ECO:0000313" key="9">
    <source>
        <dbReference type="Proteomes" id="UP000182840"/>
    </source>
</evidence>